<evidence type="ECO:0000313" key="5">
    <source>
        <dbReference type="Proteomes" id="UP000033607"/>
    </source>
</evidence>
<protein>
    <submittedName>
        <fullName evidence="3">UDP-N-acetylglucosamine 2-epimerase</fullName>
    </submittedName>
</protein>
<dbReference type="GO" id="GO:0016853">
    <property type="term" value="F:isomerase activity"/>
    <property type="evidence" value="ECO:0007669"/>
    <property type="project" value="UniProtKB-KW"/>
</dbReference>
<evidence type="ECO:0000313" key="3">
    <source>
        <dbReference type="EMBL" id="KKD37951.1"/>
    </source>
</evidence>
<comment type="similarity">
    <text evidence="1">Belongs to the UDP-N-acetylglucosamine 2-epimerase family.</text>
</comment>
<name>A0A0F5YGD9_9CYAN</name>
<dbReference type="PATRIC" id="fig|1637645.4.peg.2677"/>
<proteinExistence type="inferred from homology"/>
<evidence type="ECO:0000259" key="2">
    <source>
        <dbReference type="Pfam" id="PF02350"/>
    </source>
</evidence>
<dbReference type="NCBIfam" id="TIGR00236">
    <property type="entry name" value="wecB"/>
    <property type="match status" value="1"/>
</dbReference>
<evidence type="ECO:0000256" key="1">
    <source>
        <dbReference type="RuleBase" id="RU003513"/>
    </source>
</evidence>
<dbReference type="AlphaFoldDB" id="A0A0F5YGD9"/>
<reference evidence="3 5" key="1">
    <citation type="submission" date="2015-06" db="EMBL/GenBank/DDBJ databases">
        <title>Draft genome assembly of filamentous brackish cyanobacterium Limnoraphis robusta strain CS-951.</title>
        <authorList>
            <person name="Willis A."/>
            <person name="Parks M."/>
            <person name="Burford M.A."/>
        </authorList>
    </citation>
    <scope>NUCLEOTIDE SEQUENCE [LARGE SCALE GENOMIC DNA]</scope>
    <source>
        <strain evidence="3 5">CS-951</strain>
    </source>
</reference>
<dbReference type="Gene3D" id="3.40.50.2000">
    <property type="entry name" value="Glycogen Phosphorylase B"/>
    <property type="match status" value="2"/>
</dbReference>
<accession>A0A0F5YGD9</accession>
<organism evidence="3 5">
    <name type="scientific">Limnoraphis robusta CS-951</name>
    <dbReference type="NCBI Taxonomy" id="1637645"/>
    <lineage>
        <taxon>Bacteria</taxon>
        <taxon>Bacillati</taxon>
        <taxon>Cyanobacteriota</taxon>
        <taxon>Cyanophyceae</taxon>
        <taxon>Oscillatoriophycideae</taxon>
        <taxon>Oscillatoriales</taxon>
        <taxon>Sirenicapillariaceae</taxon>
        <taxon>Limnoraphis</taxon>
    </lineage>
</organism>
<dbReference type="EMBL" id="LATL02000046">
    <property type="protein sequence ID" value="KKD37951.1"/>
    <property type="molecule type" value="Genomic_DNA"/>
</dbReference>
<sequence>MQLITIVGARPQFIKVATVSRKLRLISGVREILVHTGQHFDQNMSEVFFDELEIPKPDFNLGIGGGSHGQNTGRMIEGIEKVLLKEKADYVLVFGDTDSTLAGTLAAVKLHIPVVHIEAGLRSFNRRMPEEINRVLTDHVASLLFAPTQTAVDNLRKEGISGSKVQNVGDVMYDAALFYASKAQEKSCILEKLELKPKQFILSTVHRAENTDDPGKLNCIMESLNLIGQNMEVVVPLHPRTRKQLAHINFTPQPGLRLIDPVGYLDMVMLEKNAVVIATDSGGVQKEAFFHQVPCVTLRPETEWVELLDLGWNRLADPNSTDAIVTAIEEAGSSAPLSGLKPYGSGNSAELILTRLISVTS</sequence>
<dbReference type="PANTHER" id="PTHR43174:SF1">
    <property type="entry name" value="UDP-N-ACETYLGLUCOSAMINE 2-EPIMERASE"/>
    <property type="match status" value="1"/>
</dbReference>
<comment type="caution">
    <text evidence="3">The sequence shown here is derived from an EMBL/GenBank/DDBJ whole genome shotgun (WGS) entry which is preliminary data.</text>
</comment>
<keyword evidence="1" id="KW-0413">Isomerase</keyword>
<dbReference type="OrthoDB" id="9803238at2"/>
<dbReference type="CDD" id="cd03786">
    <property type="entry name" value="GTB_UDP-GlcNAc_2-Epimerase"/>
    <property type="match status" value="1"/>
</dbReference>
<dbReference type="InterPro" id="IPR029767">
    <property type="entry name" value="WecB-like"/>
</dbReference>
<dbReference type="Pfam" id="PF02350">
    <property type="entry name" value="Epimerase_2"/>
    <property type="match status" value="1"/>
</dbReference>
<dbReference type="InterPro" id="IPR003331">
    <property type="entry name" value="UDP_GlcNAc_Epimerase_2_dom"/>
</dbReference>
<evidence type="ECO:0000313" key="4">
    <source>
        <dbReference type="EMBL" id="KMW70536.1"/>
    </source>
</evidence>
<dbReference type="Proteomes" id="UP000033607">
    <property type="component" value="Unassembled WGS sequence"/>
</dbReference>
<dbReference type="SUPFAM" id="SSF53756">
    <property type="entry name" value="UDP-Glycosyltransferase/glycogen phosphorylase"/>
    <property type="match status" value="1"/>
</dbReference>
<feature type="domain" description="UDP-N-acetylglucosamine 2-epimerase" evidence="2">
    <location>
        <begin position="27"/>
        <end position="354"/>
    </location>
</feature>
<dbReference type="PANTHER" id="PTHR43174">
    <property type="entry name" value="UDP-N-ACETYLGLUCOSAMINE 2-EPIMERASE"/>
    <property type="match status" value="1"/>
</dbReference>
<dbReference type="RefSeq" id="WP_046278684.1">
    <property type="nucleotide sequence ID" value="NZ_LATL02000046.1"/>
</dbReference>
<dbReference type="EMBL" id="LATL02000133">
    <property type="protein sequence ID" value="KMW70536.1"/>
    <property type="molecule type" value="Genomic_DNA"/>
</dbReference>
<gene>
    <name evidence="3" type="ORF">WN50_11495</name>
    <name evidence="4" type="ORF">WN50_34480</name>
</gene>